<dbReference type="EMBL" id="FODY01000001">
    <property type="protein sequence ID" value="SEO38385.1"/>
    <property type="molecule type" value="Genomic_DNA"/>
</dbReference>
<dbReference type="GO" id="GO:0016491">
    <property type="term" value="F:oxidoreductase activity"/>
    <property type="evidence" value="ECO:0007669"/>
    <property type="project" value="UniProtKB-KW"/>
</dbReference>
<evidence type="ECO:0000259" key="2">
    <source>
        <dbReference type="Pfam" id="PF01855"/>
    </source>
</evidence>
<evidence type="ECO:0000313" key="5">
    <source>
        <dbReference type="Proteomes" id="UP000198847"/>
    </source>
</evidence>
<dbReference type="InterPro" id="IPR050722">
    <property type="entry name" value="Pyruvate:ferred/Flavod_OxRd"/>
</dbReference>
<dbReference type="AlphaFoldDB" id="A0A1H8P8Y1"/>
<keyword evidence="5" id="KW-1185">Reference proteome</keyword>
<dbReference type="NCBIfam" id="NF006412">
    <property type="entry name" value="PRK08659.1"/>
    <property type="match status" value="1"/>
</dbReference>
<dbReference type="SUPFAM" id="SSF52922">
    <property type="entry name" value="TK C-terminal domain-like"/>
    <property type="match status" value="1"/>
</dbReference>
<reference evidence="4 5" key="1">
    <citation type="submission" date="2016-10" db="EMBL/GenBank/DDBJ databases">
        <authorList>
            <person name="de Groot N.N."/>
        </authorList>
    </citation>
    <scope>NUCLEOTIDE SEQUENCE [LARGE SCALE GENOMIC DNA]</scope>
    <source>
        <strain evidence="4 5">DSM 13305</strain>
    </source>
</reference>
<dbReference type="Gene3D" id="3.40.50.920">
    <property type="match status" value="1"/>
</dbReference>
<feature type="domain" description="Pyruvate flavodoxin/ferredoxin oxidoreductase pyrimidine binding" evidence="2">
    <location>
        <begin position="15"/>
        <end position="246"/>
    </location>
</feature>
<dbReference type="Proteomes" id="UP000198847">
    <property type="component" value="Unassembled WGS sequence"/>
</dbReference>
<dbReference type="PANTHER" id="PTHR32154:SF14">
    <property type="entry name" value="2-OXOGLUTARATE SYNTHASE SUBUNIT KORA"/>
    <property type="match status" value="1"/>
</dbReference>
<dbReference type="FunFam" id="3.40.50.970:FF:000022">
    <property type="entry name" value="2-oxoglutarate ferredoxin oxidoreductase alpha subunit"/>
    <property type="match status" value="1"/>
</dbReference>
<dbReference type="Gene3D" id="3.40.50.970">
    <property type="match status" value="1"/>
</dbReference>
<sequence length="378" mass="40730">MSKACLMQGNQACAEGVLAAGVTFFAGYPITPSTEIAEFLAEKLPRMGGKFIQMEDEIASMGAIIGASLAGAKAITATSGPGFSLKQELIGYAAMAELPLVVVNVQRSGPSTGLPTSPSQGDVMQARWGTHGDRGVIALSPGSVREAFDVAVKAVNFAEKFRTPVILLLDEVIGHMRERVELPELSEVEVVNRKKPTVSPDEYRAYKPDEDGVPPMAPFGEGYFYHVTGLVHNYEGQPSQSAAVTDELVRRLHTKIERAQAELTLYTEHFLEDAEVIVVAYGGSSRAAIAAVKAARKQGVKAGLLKLITLWPFPAALLQQKAQKTKKIIVPEMNYGQLACEIERYVKQEKVVSVTKVDGTFFSPDDILRPILAAGGLE</sequence>
<dbReference type="InterPro" id="IPR029061">
    <property type="entry name" value="THDP-binding"/>
</dbReference>
<dbReference type="OrthoDB" id="9794954at2"/>
<dbReference type="InterPro" id="IPR009014">
    <property type="entry name" value="Transketo_C/PFOR_II"/>
</dbReference>
<organism evidence="4 5">
    <name type="scientific">Propionispora vibrioides</name>
    <dbReference type="NCBI Taxonomy" id="112903"/>
    <lineage>
        <taxon>Bacteria</taxon>
        <taxon>Bacillati</taxon>
        <taxon>Bacillota</taxon>
        <taxon>Negativicutes</taxon>
        <taxon>Selenomonadales</taxon>
        <taxon>Sporomusaceae</taxon>
        <taxon>Propionispora</taxon>
    </lineage>
</organism>
<dbReference type="Pfam" id="PF01855">
    <property type="entry name" value="POR_N"/>
    <property type="match status" value="1"/>
</dbReference>
<evidence type="ECO:0000259" key="3">
    <source>
        <dbReference type="Pfam" id="PF17147"/>
    </source>
</evidence>
<dbReference type="FunFam" id="3.40.50.920:FF:000013">
    <property type="entry name" value="Ferredoxin oxidoreductase alpha subunit"/>
    <property type="match status" value="1"/>
</dbReference>
<name>A0A1H8P8Y1_9FIRM</name>
<dbReference type="SUPFAM" id="SSF52518">
    <property type="entry name" value="Thiamin diphosphate-binding fold (THDP-binding)"/>
    <property type="match status" value="1"/>
</dbReference>
<gene>
    <name evidence="4" type="ORF">SAMN04490178_101374</name>
</gene>
<evidence type="ECO:0000256" key="1">
    <source>
        <dbReference type="ARBA" id="ARBA00023002"/>
    </source>
</evidence>
<feature type="domain" description="Pyruvate:ferredoxin oxidoreductase core" evidence="3">
    <location>
        <begin position="274"/>
        <end position="367"/>
    </location>
</feature>
<dbReference type="RefSeq" id="WP_091743683.1">
    <property type="nucleotide sequence ID" value="NZ_FODY01000001.1"/>
</dbReference>
<keyword evidence="1" id="KW-0560">Oxidoreductase</keyword>
<dbReference type="STRING" id="112903.SAMN04490178_101374"/>
<dbReference type="InterPro" id="IPR033412">
    <property type="entry name" value="PFOR_II"/>
</dbReference>
<dbReference type="InterPro" id="IPR002880">
    <property type="entry name" value="Pyrv_Fd/Flavodoxin_OxRdtase_N"/>
</dbReference>
<accession>A0A1H8P8Y1</accession>
<proteinExistence type="predicted"/>
<dbReference type="CDD" id="cd07034">
    <property type="entry name" value="TPP_PYR_PFOR_IOR-alpha_like"/>
    <property type="match status" value="1"/>
</dbReference>
<protein>
    <submittedName>
        <fullName evidence="4">2-oxoglutarate ferredoxin oxidoreductase subunit alpha</fullName>
    </submittedName>
</protein>
<dbReference type="PANTHER" id="PTHR32154">
    <property type="entry name" value="PYRUVATE-FLAVODOXIN OXIDOREDUCTASE-RELATED"/>
    <property type="match status" value="1"/>
</dbReference>
<dbReference type="Pfam" id="PF17147">
    <property type="entry name" value="PFOR_II"/>
    <property type="match status" value="1"/>
</dbReference>
<dbReference type="GO" id="GO:0006979">
    <property type="term" value="P:response to oxidative stress"/>
    <property type="evidence" value="ECO:0007669"/>
    <property type="project" value="TreeGrafter"/>
</dbReference>
<evidence type="ECO:0000313" key="4">
    <source>
        <dbReference type="EMBL" id="SEO38385.1"/>
    </source>
</evidence>